<evidence type="ECO:0000313" key="1">
    <source>
        <dbReference type="EMBL" id="PRY23074.1"/>
    </source>
</evidence>
<protein>
    <submittedName>
        <fullName evidence="1">Uncharacterized protein</fullName>
    </submittedName>
</protein>
<dbReference type="Proteomes" id="UP000239480">
    <property type="component" value="Unassembled WGS sequence"/>
</dbReference>
<reference evidence="1 2" key="1">
    <citation type="submission" date="2018-03" db="EMBL/GenBank/DDBJ databases">
        <title>Genomic Encyclopedia of Archaeal and Bacterial Type Strains, Phase II (KMG-II): from individual species to whole genera.</title>
        <authorList>
            <person name="Goeker M."/>
        </authorList>
    </citation>
    <scope>NUCLEOTIDE SEQUENCE [LARGE SCALE GENOMIC DNA]</scope>
    <source>
        <strain evidence="1 2">DSM 29328</strain>
    </source>
</reference>
<name>A0A2T0RPF4_9RHOB</name>
<accession>A0A2T0RPF4</accession>
<organism evidence="1 2">
    <name type="scientific">Aliiruegeria haliotis</name>
    <dbReference type="NCBI Taxonomy" id="1280846"/>
    <lineage>
        <taxon>Bacteria</taxon>
        <taxon>Pseudomonadati</taxon>
        <taxon>Pseudomonadota</taxon>
        <taxon>Alphaproteobacteria</taxon>
        <taxon>Rhodobacterales</taxon>
        <taxon>Roseobacteraceae</taxon>
        <taxon>Aliiruegeria</taxon>
    </lineage>
</organism>
<comment type="caution">
    <text evidence="1">The sequence shown here is derived from an EMBL/GenBank/DDBJ whole genome shotgun (WGS) entry which is preliminary data.</text>
</comment>
<keyword evidence="2" id="KW-1185">Reference proteome</keyword>
<evidence type="ECO:0000313" key="2">
    <source>
        <dbReference type="Proteomes" id="UP000239480"/>
    </source>
</evidence>
<dbReference type="AlphaFoldDB" id="A0A2T0RPF4"/>
<dbReference type="EMBL" id="PVTD01000005">
    <property type="protein sequence ID" value="PRY23074.1"/>
    <property type="molecule type" value="Genomic_DNA"/>
</dbReference>
<proteinExistence type="predicted"/>
<sequence length="41" mass="4229">MRSFLLACATIIAIGIGASFATKEIGMSTLTETAGPSVRIE</sequence>
<gene>
    <name evidence="1" type="ORF">CLV78_105126</name>
</gene>
<dbReference type="RefSeq" id="WP_281261149.1">
    <property type="nucleotide sequence ID" value="NZ_PVTD01000005.1"/>
</dbReference>